<keyword evidence="9" id="KW-0902">Two-component regulatory system</keyword>
<keyword evidence="6 12" id="KW-0812">Transmembrane</keyword>
<feature type="transmembrane region" description="Helical" evidence="12">
    <location>
        <begin position="155"/>
        <end position="174"/>
    </location>
</feature>
<keyword evidence="5" id="KW-0808">Transferase</keyword>
<evidence type="ECO:0000259" key="14">
    <source>
        <dbReference type="PROSITE" id="PS50885"/>
    </source>
</evidence>
<evidence type="ECO:0000256" key="1">
    <source>
        <dbReference type="ARBA" id="ARBA00000085"/>
    </source>
</evidence>
<dbReference type="InterPro" id="IPR036097">
    <property type="entry name" value="HisK_dim/P_sf"/>
</dbReference>
<evidence type="ECO:0000256" key="5">
    <source>
        <dbReference type="ARBA" id="ARBA00022679"/>
    </source>
</evidence>
<feature type="domain" description="Histidine kinase" evidence="13">
    <location>
        <begin position="262"/>
        <end position="479"/>
    </location>
</feature>
<dbReference type="SMART" id="SM00388">
    <property type="entry name" value="HisKA"/>
    <property type="match status" value="1"/>
</dbReference>
<dbReference type="InterPro" id="IPR005467">
    <property type="entry name" value="His_kinase_dom"/>
</dbReference>
<reference evidence="15" key="2">
    <citation type="journal article" date="2021" name="PeerJ">
        <title>Extensive microbial diversity within the chicken gut microbiome revealed by metagenomics and culture.</title>
        <authorList>
            <person name="Gilroy R."/>
            <person name="Ravi A."/>
            <person name="Getino M."/>
            <person name="Pursley I."/>
            <person name="Horton D.L."/>
            <person name="Alikhan N.F."/>
            <person name="Baker D."/>
            <person name="Gharbi K."/>
            <person name="Hall N."/>
            <person name="Watson M."/>
            <person name="Adriaenssens E.M."/>
            <person name="Foster-Nyarko E."/>
            <person name="Jarju S."/>
            <person name="Secka A."/>
            <person name="Antonio M."/>
            <person name="Oren A."/>
            <person name="Chaudhuri R.R."/>
            <person name="La Ragione R."/>
            <person name="Hildebrand F."/>
            <person name="Pallen M.J."/>
        </authorList>
    </citation>
    <scope>NUCLEOTIDE SEQUENCE</scope>
    <source>
        <strain evidence="15">ChiSjej5B23-6657</strain>
    </source>
</reference>
<dbReference type="Proteomes" id="UP000823912">
    <property type="component" value="Unassembled WGS sequence"/>
</dbReference>
<proteinExistence type="predicted"/>
<dbReference type="Pfam" id="PF00672">
    <property type="entry name" value="HAMP"/>
    <property type="match status" value="1"/>
</dbReference>
<keyword evidence="8 12" id="KW-1133">Transmembrane helix</keyword>
<dbReference type="EC" id="2.7.13.3" evidence="3"/>
<dbReference type="Gene3D" id="6.10.340.10">
    <property type="match status" value="1"/>
</dbReference>
<gene>
    <name evidence="15" type="ORF">IAA55_06550</name>
</gene>
<dbReference type="CDD" id="cd06225">
    <property type="entry name" value="HAMP"/>
    <property type="match status" value="1"/>
</dbReference>
<dbReference type="InterPro" id="IPR050428">
    <property type="entry name" value="TCS_sensor_his_kinase"/>
</dbReference>
<keyword evidence="7" id="KW-0418">Kinase</keyword>
<evidence type="ECO:0000256" key="3">
    <source>
        <dbReference type="ARBA" id="ARBA00012438"/>
    </source>
</evidence>
<comment type="catalytic activity">
    <reaction evidence="1">
        <text>ATP + protein L-histidine = ADP + protein N-phospho-L-histidine.</text>
        <dbReference type="EC" id="2.7.13.3"/>
    </reaction>
</comment>
<evidence type="ECO:0000256" key="8">
    <source>
        <dbReference type="ARBA" id="ARBA00022989"/>
    </source>
</evidence>
<dbReference type="InterPro" id="IPR036890">
    <property type="entry name" value="HATPase_C_sf"/>
</dbReference>
<evidence type="ECO:0000313" key="16">
    <source>
        <dbReference type="Proteomes" id="UP000823912"/>
    </source>
</evidence>
<dbReference type="Gene3D" id="3.30.565.10">
    <property type="entry name" value="Histidine kinase-like ATPase, C-terminal domain"/>
    <property type="match status" value="1"/>
</dbReference>
<dbReference type="Pfam" id="PF02518">
    <property type="entry name" value="HATPase_c"/>
    <property type="match status" value="1"/>
</dbReference>
<keyword evidence="10 12" id="KW-0472">Membrane</keyword>
<evidence type="ECO:0000256" key="9">
    <source>
        <dbReference type="ARBA" id="ARBA00023012"/>
    </source>
</evidence>
<evidence type="ECO:0000256" key="12">
    <source>
        <dbReference type="SAM" id="Phobius"/>
    </source>
</evidence>
<dbReference type="EMBL" id="DVHM01000103">
    <property type="protein sequence ID" value="HIR70922.1"/>
    <property type="molecule type" value="Genomic_DNA"/>
</dbReference>
<evidence type="ECO:0000256" key="7">
    <source>
        <dbReference type="ARBA" id="ARBA00022777"/>
    </source>
</evidence>
<dbReference type="GO" id="GO:0000155">
    <property type="term" value="F:phosphorelay sensor kinase activity"/>
    <property type="evidence" value="ECO:0007669"/>
    <property type="project" value="InterPro"/>
</dbReference>
<dbReference type="InterPro" id="IPR003660">
    <property type="entry name" value="HAMP_dom"/>
</dbReference>
<name>A0A9D1JAY4_9FIRM</name>
<evidence type="ECO:0000256" key="4">
    <source>
        <dbReference type="ARBA" id="ARBA00022553"/>
    </source>
</evidence>
<dbReference type="SMART" id="SM00304">
    <property type="entry name" value="HAMP"/>
    <property type="match status" value="1"/>
</dbReference>
<evidence type="ECO:0000256" key="6">
    <source>
        <dbReference type="ARBA" id="ARBA00022692"/>
    </source>
</evidence>
<dbReference type="Pfam" id="PF00512">
    <property type="entry name" value="HisKA"/>
    <property type="match status" value="1"/>
</dbReference>
<dbReference type="SUPFAM" id="SSF47384">
    <property type="entry name" value="Homodimeric domain of signal transducing histidine kinase"/>
    <property type="match status" value="1"/>
</dbReference>
<sequence length="479" mass="54390">MRGVSLKVKLTALYTFFMVLVTCAVLAVLFSLSTREVLSSTQTRLERRVQESTEDIRLRDGEIRVGSDFYSVSGDVYLSLYDENMYFLYGKIPYGFHESPELSDGNLRIIQDVENRQEWYVYDLSFRLDGENLVYVRGVTSVTEAEAGFAVTVRFALILFPLMIVITALIGYRFTRRTLLPVRRIAETVQKIRADGDLSRRVGTPEAGRKGTPEAGNDTTTGKFPGRRKESRDEITQLAETFDGMLGEMEEAFEREKRFTSDVAHELRTPVAVILAQCGECLRDETLTERQRQELGIIEKKAREISDTIGNLLFLTRADQGRQALQREMVDIGELTRLAAVQEEFLAEEQGRKVEIVCEVPEELWAFVDETLYIRMISNLISNAVFYGKEKGHVWISLREEDDRIVGSVKDDGIGISREDLPHIWERFYRADSARSEGNHSGLGLPLVRWIVEAHGGEIRAQSEPGKGSAFLFVLPKVF</sequence>
<comment type="subcellular location">
    <subcellularLocation>
        <location evidence="2">Membrane</location>
    </subcellularLocation>
</comment>
<dbReference type="FunFam" id="3.30.565.10:FF:000006">
    <property type="entry name" value="Sensor histidine kinase WalK"/>
    <property type="match status" value="1"/>
</dbReference>
<dbReference type="PANTHER" id="PTHR45436">
    <property type="entry name" value="SENSOR HISTIDINE KINASE YKOH"/>
    <property type="match status" value="1"/>
</dbReference>
<dbReference type="PANTHER" id="PTHR45436:SF5">
    <property type="entry name" value="SENSOR HISTIDINE KINASE TRCS"/>
    <property type="match status" value="1"/>
</dbReference>
<feature type="domain" description="HAMP" evidence="14">
    <location>
        <begin position="176"/>
        <end position="254"/>
    </location>
</feature>
<evidence type="ECO:0000313" key="15">
    <source>
        <dbReference type="EMBL" id="HIR70922.1"/>
    </source>
</evidence>
<dbReference type="InterPro" id="IPR003594">
    <property type="entry name" value="HATPase_dom"/>
</dbReference>
<dbReference type="SMART" id="SM00387">
    <property type="entry name" value="HATPase_c"/>
    <property type="match status" value="1"/>
</dbReference>
<organism evidence="15 16">
    <name type="scientific">Candidatus Pullilachnospira gallistercoris</name>
    <dbReference type="NCBI Taxonomy" id="2840911"/>
    <lineage>
        <taxon>Bacteria</taxon>
        <taxon>Bacillati</taxon>
        <taxon>Bacillota</taxon>
        <taxon>Clostridia</taxon>
        <taxon>Lachnospirales</taxon>
        <taxon>Lachnospiraceae</taxon>
        <taxon>Lachnospiraceae incertae sedis</taxon>
        <taxon>Candidatus Pullilachnospira</taxon>
    </lineage>
</organism>
<dbReference type="GO" id="GO:0005886">
    <property type="term" value="C:plasma membrane"/>
    <property type="evidence" value="ECO:0007669"/>
    <property type="project" value="TreeGrafter"/>
</dbReference>
<dbReference type="Gene3D" id="1.10.287.130">
    <property type="match status" value="1"/>
</dbReference>
<dbReference type="InterPro" id="IPR003661">
    <property type="entry name" value="HisK_dim/P_dom"/>
</dbReference>
<evidence type="ECO:0000256" key="11">
    <source>
        <dbReference type="SAM" id="MobiDB-lite"/>
    </source>
</evidence>
<dbReference type="PROSITE" id="PS50109">
    <property type="entry name" value="HIS_KIN"/>
    <property type="match status" value="1"/>
</dbReference>
<dbReference type="AlphaFoldDB" id="A0A9D1JAY4"/>
<dbReference type="PRINTS" id="PR00344">
    <property type="entry name" value="BCTRLSENSOR"/>
</dbReference>
<dbReference type="SUPFAM" id="SSF55874">
    <property type="entry name" value="ATPase domain of HSP90 chaperone/DNA topoisomerase II/histidine kinase"/>
    <property type="match status" value="1"/>
</dbReference>
<feature type="transmembrane region" description="Helical" evidence="12">
    <location>
        <begin position="12"/>
        <end position="32"/>
    </location>
</feature>
<keyword evidence="4" id="KW-0597">Phosphoprotein</keyword>
<accession>A0A9D1JAY4</accession>
<protein>
    <recommendedName>
        <fullName evidence="3">histidine kinase</fullName>
        <ecNumber evidence="3">2.7.13.3</ecNumber>
    </recommendedName>
</protein>
<dbReference type="PROSITE" id="PS50885">
    <property type="entry name" value="HAMP"/>
    <property type="match status" value="1"/>
</dbReference>
<feature type="region of interest" description="Disordered" evidence="11">
    <location>
        <begin position="200"/>
        <end position="233"/>
    </location>
</feature>
<evidence type="ECO:0000256" key="2">
    <source>
        <dbReference type="ARBA" id="ARBA00004370"/>
    </source>
</evidence>
<evidence type="ECO:0000256" key="10">
    <source>
        <dbReference type="ARBA" id="ARBA00023136"/>
    </source>
</evidence>
<dbReference type="InterPro" id="IPR004358">
    <property type="entry name" value="Sig_transdc_His_kin-like_C"/>
</dbReference>
<reference evidence="15" key="1">
    <citation type="submission" date="2020-10" db="EMBL/GenBank/DDBJ databases">
        <authorList>
            <person name="Gilroy R."/>
        </authorList>
    </citation>
    <scope>NUCLEOTIDE SEQUENCE</scope>
    <source>
        <strain evidence="15">ChiSjej5B23-6657</strain>
    </source>
</reference>
<comment type="caution">
    <text evidence="15">The sequence shown here is derived from an EMBL/GenBank/DDBJ whole genome shotgun (WGS) entry which is preliminary data.</text>
</comment>
<evidence type="ECO:0000259" key="13">
    <source>
        <dbReference type="PROSITE" id="PS50109"/>
    </source>
</evidence>
<dbReference type="CDD" id="cd00082">
    <property type="entry name" value="HisKA"/>
    <property type="match status" value="1"/>
</dbReference>
<dbReference type="CDD" id="cd00075">
    <property type="entry name" value="HATPase"/>
    <property type="match status" value="1"/>
</dbReference>